<evidence type="ECO:0000256" key="3">
    <source>
        <dbReference type="SAM" id="MobiDB-lite"/>
    </source>
</evidence>
<keyword evidence="2" id="KW-0479">Metal-binding</keyword>
<dbReference type="InterPro" id="IPR027805">
    <property type="entry name" value="Transposase_HTH_dom"/>
</dbReference>
<proteinExistence type="predicted"/>
<feature type="domain" description="Transposase Helix-turn-helix" evidence="5">
    <location>
        <begin position="59"/>
        <end position="109"/>
    </location>
</feature>
<evidence type="ECO:0000256" key="1">
    <source>
        <dbReference type="ARBA" id="ARBA00001968"/>
    </source>
</evidence>
<evidence type="ECO:0000256" key="2">
    <source>
        <dbReference type="ARBA" id="ARBA00022723"/>
    </source>
</evidence>
<feature type="region of interest" description="Disordered" evidence="3">
    <location>
        <begin position="156"/>
        <end position="181"/>
    </location>
</feature>
<comment type="cofactor">
    <cofactor evidence="1">
        <name>a divalent metal cation</name>
        <dbReference type="ChEBI" id="CHEBI:60240"/>
    </cofactor>
</comment>
<comment type="caution">
    <text evidence="6">The sequence shown here is derived from an EMBL/GenBank/DDBJ whole genome shotgun (WGS) entry which is preliminary data.</text>
</comment>
<evidence type="ECO:0000313" key="6">
    <source>
        <dbReference type="EMBL" id="RJF69183.1"/>
    </source>
</evidence>
<dbReference type="InterPro" id="IPR027806">
    <property type="entry name" value="HARBI1_dom"/>
</dbReference>
<dbReference type="AlphaFoldDB" id="A0A418V0H0"/>
<dbReference type="Pfam" id="PF13613">
    <property type="entry name" value="HTH_Tnp_4"/>
    <property type="match status" value="1"/>
</dbReference>
<dbReference type="RefSeq" id="WP_119767033.1">
    <property type="nucleotide sequence ID" value="NZ_QYUJ01000030.1"/>
</dbReference>
<feature type="region of interest" description="Disordered" evidence="3">
    <location>
        <begin position="112"/>
        <end position="131"/>
    </location>
</feature>
<reference evidence="6 7" key="1">
    <citation type="submission" date="2018-09" db="EMBL/GenBank/DDBJ databases">
        <authorList>
            <person name="Zhu H."/>
        </authorList>
    </citation>
    <scope>NUCLEOTIDE SEQUENCE [LARGE SCALE GENOMIC DNA]</scope>
    <source>
        <strain evidence="6 7">K2S05-167</strain>
    </source>
</reference>
<name>A0A418V0H0_9DEIO</name>
<dbReference type="GO" id="GO:0046872">
    <property type="term" value="F:metal ion binding"/>
    <property type="evidence" value="ECO:0007669"/>
    <property type="project" value="UniProtKB-KW"/>
</dbReference>
<dbReference type="Pfam" id="PF13359">
    <property type="entry name" value="DDE_Tnp_4"/>
    <property type="match status" value="1"/>
</dbReference>
<dbReference type="Proteomes" id="UP000286287">
    <property type="component" value="Unassembled WGS sequence"/>
</dbReference>
<evidence type="ECO:0000259" key="5">
    <source>
        <dbReference type="Pfam" id="PF13613"/>
    </source>
</evidence>
<evidence type="ECO:0000259" key="4">
    <source>
        <dbReference type="Pfam" id="PF13359"/>
    </source>
</evidence>
<evidence type="ECO:0000313" key="7">
    <source>
        <dbReference type="Proteomes" id="UP000286287"/>
    </source>
</evidence>
<accession>A0A418V0H0</accession>
<organism evidence="6 7">
    <name type="scientific">Deinococcus cavernae</name>
    <dbReference type="NCBI Taxonomy" id="2320857"/>
    <lineage>
        <taxon>Bacteria</taxon>
        <taxon>Thermotogati</taxon>
        <taxon>Deinococcota</taxon>
        <taxon>Deinococci</taxon>
        <taxon>Deinococcales</taxon>
        <taxon>Deinococcaceae</taxon>
        <taxon>Deinococcus</taxon>
    </lineage>
</organism>
<keyword evidence="7" id="KW-1185">Reference proteome</keyword>
<protein>
    <submittedName>
        <fullName evidence="6">IS5 family transposase</fullName>
    </submittedName>
</protein>
<dbReference type="OrthoDB" id="64906at2"/>
<dbReference type="EMBL" id="QYUJ01000030">
    <property type="protein sequence ID" value="RJF69183.1"/>
    <property type="molecule type" value="Genomic_DNA"/>
</dbReference>
<sequence length="335" mass="38676">MRVAKLMRRPASFTRLTGVTPEQCLELLSHIEPRRNLAHYASLLRPTRIRAVGGGNQFKLQGEERLLCTLLYLRQYLTMHVLGILFDLDEANICRNIHTYLPLLEQALPAPRRTRTLQTKPDELPKKGTKKPRKIRSIEEFLEVFPELTDFIVDGTEQPRGQPKVKKVKTPSQKPVGRPKDKKRYYRVKKGTHTLKVQVAVTPQGEIMHLSATASGRVHDMKLLRKSRLVKHVHPGVRLWGDRGYTGLDKIYPEHETIVPKKRPKGGDLTTEERELNRQISKVRIAAENAICRMKKFRSCKEFFRNRDKHHGLIWGCVAGLVNLRWKAQQQTQMA</sequence>
<gene>
    <name evidence="6" type="ORF">D3875_22765</name>
</gene>
<feature type="domain" description="DDE Tnp4" evidence="4">
    <location>
        <begin position="175"/>
        <end position="323"/>
    </location>
</feature>
<dbReference type="PANTHER" id="PTHR23080">
    <property type="entry name" value="THAP DOMAIN PROTEIN"/>
    <property type="match status" value="1"/>
</dbReference>